<name>A0A6B7FQI0_9GAST</name>
<evidence type="ECO:0000256" key="7">
    <source>
        <dbReference type="ARBA" id="ARBA00022692"/>
    </source>
</evidence>
<dbReference type="Pfam" id="PF00361">
    <property type="entry name" value="Proton_antipo_M"/>
    <property type="match status" value="1"/>
</dbReference>
<reference evidence="19" key="1">
    <citation type="journal article" date="2019" name="Mol. Phylogenet. Evol.">
        <title>Incorporation of deep-sea and small-sized species provides new insights into gastropods phylogeny.</title>
        <authorList>
            <person name="Lee H."/>
            <person name="Chen W.J."/>
            <person name="Puillandre N."/>
            <person name="Aznar-Cormano L."/>
            <person name="Tsai M.H."/>
            <person name="Samadi S."/>
        </authorList>
    </citation>
    <scope>NUCLEOTIDE SEQUENCE</scope>
</reference>
<evidence type="ECO:0000256" key="2">
    <source>
        <dbReference type="ARBA" id="ARBA00007012"/>
    </source>
</evidence>
<keyword evidence="9 17" id="KW-1278">Translocase</keyword>
<evidence type="ECO:0000256" key="13">
    <source>
        <dbReference type="ARBA" id="ARBA00023075"/>
    </source>
</evidence>
<feature type="transmembrane region" description="Helical" evidence="17">
    <location>
        <begin position="12"/>
        <end position="33"/>
    </location>
</feature>
<feature type="domain" description="NADH:quinone oxidoreductase/Mrp antiporter transmembrane" evidence="18">
    <location>
        <begin position="14"/>
        <end position="279"/>
    </location>
</feature>
<evidence type="ECO:0000259" key="18">
    <source>
        <dbReference type="Pfam" id="PF00361"/>
    </source>
</evidence>
<feature type="transmembrane region" description="Helical" evidence="17">
    <location>
        <begin position="80"/>
        <end position="103"/>
    </location>
</feature>
<comment type="catalytic activity">
    <reaction evidence="16 17">
        <text>a ubiquinone + NADH + 5 H(+)(in) = a ubiquinol + NAD(+) + 4 H(+)(out)</text>
        <dbReference type="Rhea" id="RHEA:29091"/>
        <dbReference type="Rhea" id="RHEA-COMP:9565"/>
        <dbReference type="Rhea" id="RHEA-COMP:9566"/>
        <dbReference type="ChEBI" id="CHEBI:15378"/>
        <dbReference type="ChEBI" id="CHEBI:16389"/>
        <dbReference type="ChEBI" id="CHEBI:17976"/>
        <dbReference type="ChEBI" id="CHEBI:57540"/>
        <dbReference type="ChEBI" id="CHEBI:57945"/>
        <dbReference type="EC" id="7.1.1.2"/>
    </reaction>
</comment>
<organism evidence="19">
    <name type="scientific">Bathysciadiidae sp. MNHN-IM-2013-40843</name>
    <dbReference type="NCBI Taxonomy" id="2496596"/>
    <lineage>
        <taxon>Eukaryota</taxon>
        <taxon>Metazoa</taxon>
        <taxon>Spiralia</taxon>
        <taxon>Lophotrochozoa</taxon>
        <taxon>Mollusca</taxon>
        <taxon>Gastropoda</taxon>
        <taxon>Cocculiniformia</taxon>
        <taxon>Cocculinoidea</taxon>
        <taxon>Bathysciadiidae</taxon>
    </lineage>
</organism>
<keyword evidence="5" id="KW-0813">Transport</keyword>
<keyword evidence="15 17" id="KW-0472">Membrane</keyword>
<feature type="transmembrane region" description="Helical" evidence="17">
    <location>
        <begin position="328"/>
        <end position="344"/>
    </location>
</feature>
<accession>A0A6B7FQI0</accession>
<sequence length="345" mass="38596">MIFGTLISISTSYWLIMWLGMEINLIAFIPLMASQGKPVESEAAIKYFIFQALGSSLFILGSIMAFNSNPSWNFPMTPNLLWATFILLGLSIKLGSFPLHFWFPKVASSLTWEANMLLFIWQKISPLFSMVSLTPLLNPLSSLILLTIAMLSSMVGALSGLNQTQIRSLLAYSSISHLGWMMVACYMSLSSFKIYFFSYASISLMIILMAKEMEIHSTSQAASIFFSHKLQPLMMISFLSLAGLPPLLGFAPKWVVISLLASKQEFFFLFLLLLSSVISLYYYLKFSMSFFFSSLNPMKSPLSSMTFFAFSSFLKASCFTLNCGGGLLLMNVVILFNLYALNILN</sequence>
<dbReference type="GO" id="GO:0006120">
    <property type="term" value="P:mitochondrial electron transport, NADH to ubiquinone"/>
    <property type="evidence" value="ECO:0007669"/>
    <property type="project" value="InterPro"/>
</dbReference>
<dbReference type="GO" id="GO:0008137">
    <property type="term" value="F:NADH dehydrogenase (ubiquinone) activity"/>
    <property type="evidence" value="ECO:0007669"/>
    <property type="project" value="UniProtKB-EC"/>
</dbReference>
<evidence type="ECO:0000256" key="5">
    <source>
        <dbReference type="ARBA" id="ARBA00022448"/>
    </source>
</evidence>
<evidence type="ECO:0000256" key="10">
    <source>
        <dbReference type="ARBA" id="ARBA00022982"/>
    </source>
</evidence>
<comment type="similarity">
    <text evidence="2 17">Belongs to the complex I subunit 2 family.</text>
</comment>
<protein>
    <recommendedName>
        <fullName evidence="4 17">NADH-ubiquinone oxidoreductase chain 2</fullName>
        <ecNumber evidence="3 17">7.1.1.2</ecNumber>
    </recommendedName>
</protein>
<keyword evidence="14 17" id="KW-0496">Mitochondrion</keyword>
<dbReference type="AlphaFoldDB" id="A0A6B7FQI0"/>
<evidence type="ECO:0000256" key="11">
    <source>
        <dbReference type="ARBA" id="ARBA00022989"/>
    </source>
</evidence>
<feature type="transmembrane region" description="Helical" evidence="17">
    <location>
        <begin position="169"/>
        <end position="189"/>
    </location>
</feature>
<evidence type="ECO:0000256" key="9">
    <source>
        <dbReference type="ARBA" id="ARBA00022967"/>
    </source>
</evidence>
<evidence type="ECO:0000256" key="16">
    <source>
        <dbReference type="ARBA" id="ARBA00049551"/>
    </source>
</evidence>
<dbReference type="InterPro" id="IPR001750">
    <property type="entry name" value="ND/Mrp_TM"/>
</dbReference>
<evidence type="ECO:0000256" key="1">
    <source>
        <dbReference type="ARBA" id="ARBA00004448"/>
    </source>
</evidence>
<feature type="transmembrane region" description="Helical" evidence="17">
    <location>
        <begin position="45"/>
        <end position="68"/>
    </location>
</feature>
<keyword evidence="12 17" id="KW-0520">NAD</keyword>
<dbReference type="InterPro" id="IPR050175">
    <property type="entry name" value="Complex_I_Subunit_2"/>
</dbReference>
<dbReference type="InterPro" id="IPR003917">
    <property type="entry name" value="NADH_UbQ_OxRdtase_chain2"/>
</dbReference>
<evidence type="ECO:0000313" key="19">
    <source>
        <dbReference type="EMBL" id="QBC73147.1"/>
    </source>
</evidence>
<dbReference type="EC" id="7.1.1.2" evidence="3 17"/>
<proteinExistence type="inferred from homology"/>
<evidence type="ECO:0000256" key="6">
    <source>
        <dbReference type="ARBA" id="ARBA00022660"/>
    </source>
</evidence>
<dbReference type="PANTHER" id="PTHR46552:SF1">
    <property type="entry name" value="NADH-UBIQUINONE OXIDOREDUCTASE CHAIN 2"/>
    <property type="match status" value="1"/>
</dbReference>
<keyword evidence="10 17" id="KW-0249">Electron transport</keyword>
<comment type="function">
    <text evidence="17">Core subunit of the mitochondrial membrane respiratory chain NADH dehydrogenase (Complex I) which catalyzes electron transfer from NADH through the respiratory chain, using ubiquinone as an electron acceptor. Essential for the catalytic activity and assembly of complex I.</text>
</comment>
<dbReference type="EMBL" id="MH837532">
    <property type="protein sequence ID" value="QBC73147.1"/>
    <property type="molecule type" value="Genomic_DNA"/>
</dbReference>
<feature type="transmembrane region" description="Helical" evidence="17">
    <location>
        <begin position="266"/>
        <end position="284"/>
    </location>
</feature>
<keyword evidence="8 17" id="KW-0999">Mitochondrion inner membrane</keyword>
<comment type="subcellular location">
    <subcellularLocation>
        <location evidence="1 17">Mitochondrion inner membrane</location>
        <topology evidence="1 17">Multi-pass membrane protein</topology>
    </subcellularLocation>
</comment>
<evidence type="ECO:0000256" key="12">
    <source>
        <dbReference type="ARBA" id="ARBA00023027"/>
    </source>
</evidence>
<evidence type="ECO:0000256" key="14">
    <source>
        <dbReference type="ARBA" id="ARBA00023128"/>
    </source>
</evidence>
<feature type="transmembrane region" description="Helical" evidence="17">
    <location>
        <begin position="232"/>
        <end position="254"/>
    </location>
</feature>
<gene>
    <name evidence="19" type="primary">ND2</name>
</gene>
<geneLocation type="mitochondrion" evidence="19"/>
<keyword evidence="13 17" id="KW-0830">Ubiquinone</keyword>
<keyword evidence="6 17" id="KW-0679">Respiratory chain</keyword>
<feature type="transmembrane region" description="Helical" evidence="17">
    <location>
        <begin position="143"/>
        <end position="162"/>
    </location>
</feature>
<evidence type="ECO:0000256" key="15">
    <source>
        <dbReference type="ARBA" id="ARBA00023136"/>
    </source>
</evidence>
<dbReference type="PRINTS" id="PR01436">
    <property type="entry name" value="NADHDHGNASE2"/>
</dbReference>
<dbReference type="GO" id="GO:0005743">
    <property type="term" value="C:mitochondrial inner membrane"/>
    <property type="evidence" value="ECO:0007669"/>
    <property type="project" value="UniProtKB-SubCell"/>
</dbReference>
<evidence type="ECO:0000256" key="3">
    <source>
        <dbReference type="ARBA" id="ARBA00012944"/>
    </source>
</evidence>
<evidence type="ECO:0000256" key="17">
    <source>
        <dbReference type="RuleBase" id="RU003403"/>
    </source>
</evidence>
<dbReference type="PANTHER" id="PTHR46552">
    <property type="entry name" value="NADH-UBIQUINONE OXIDOREDUCTASE CHAIN 2"/>
    <property type="match status" value="1"/>
</dbReference>
<evidence type="ECO:0000256" key="4">
    <source>
        <dbReference type="ARBA" id="ARBA00021008"/>
    </source>
</evidence>
<keyword evidence="7 17" id="KW-0812">Transmembrane</keyword>
<keyword evidence="11 17" id="KW-1133">Transmembrane helix</keyword>
<evidence type="ECO:0000256" key="8">
    <source>
        <dbReference type="ARBA" id="ARBA00022792"/>
    </source>
</evidence>